<proteinExistence type="predicted"/>
<dbReference type="Gene3D" id="2.120.10.30">
    <property type="entry name" value="TolB, C-terminal domain"/>
    <property type="match status" value="1"/>
</dbReference>
<gene>
    <name evidence="1" type="ORF">C7389_1133</name>
</gene>
<dbReference type="OrthoDB" id="9180150at2"/>
<dbReference type="AlphaFoldDB" id="A0A4V3BM25"/>
<dbReference type="InterPro" id="IPR011042">
    <property type="entry name" value="6-blade_b-propeller_TolB-like"/>
</dbReference>
<accession>A0A4V3BM25</accession>
<sequence length="286" mass="31520">MRLPRKPLNWLLIAAAVLVFPPLGLAGWKHLYPTVTGDGWQSRVYADEIERVSALIRDTDGVLLASQEYLHGKGTVLRLTADGKRTAIVTGLYKPDGFASYRGGIAIGQENDGKELLWLHEGKTEPLFTGNSIEGVASDGKLLYAIEDRDDGRLLRYDATTGKVEVLREHLQQAEAIAVCPDGRLLYTEKKKGHVKQWQARGEDNTLVGGLNEPGFLLCDTKGVWITEDTTHMARLLLLKPDGELETVLSHLRSAQTILPEGHGHYLLAEQGRNRILEIAPADDAS</sequence>
<protein>
    <submittedName>
        <fullName evidence="1">Strictosidine synthase</fullName>
    </submittedName>
</protein>
<dbReference type="RefSeq" id="WP_133592920.1">
    <property type="nucleotide sequence ID" value="NZ_SNVV01000013.1"/>
</dbReference>
<dbReference type="Proteomes" id="UP000295129">
    <property type="component" value="Unassembled WGS sequence"/>
</dbReference>
<dbReference type="SUPFAM" id="SSF63829">
    <property type="entry name" value="Calcium-dependent phosphotriesterase"/>
    <property type="match status" value="1"/>
</dbReference>
<organism evidence="1 2">
    <name type="scientific">Azoarcus indigens</name>
    <dbReference type="NCBI Taxonomy" id="29545"/>
    <lineage>
        <taxon>Bacteria</taxon>
        <taxon>Pseudomonadati</taxon>
        <taxon>Pseudomonadota</taxon>
        <taxon>Betaproteobacteria</taxon>
        <taxon>Rhodocyclales</taxon>
        <taxon>Zoogloeaceae</taxon>
        <taxon>Azoarcus</taxon>
    </lineage>
</organism>
<dbReference type="EMBL" id="SNVV01000013">
    <property type="protein sequence ID" value="TDN48882.1"/>
    <property type="molecule type" value="Genomic_DNA"/>
</dbReference>
<name>A0A4V3BM25_9RHOO</name>
<keyword evidence="2" id="KW-1185">Reference proteome</keyword>
<reference evidence="1 2" key="1">
    <citation type="submission" date="2019-03" db="EMBL/GenBank/DDBJ databases">
        <title>Genomic Encyclopedia of Type Strains, Phase IV (KMG-IV): sequencing the most valuable type-strain genomes for metagenomic binning, comparative biology and taxonomic classification.</title>
        <authorList>
            <person name="Goeker M."/>
        </authorList>
    </citation>
    <scope>NUCLEOTIDE SEQUENCE [LARGE SCALE GENOMIC DNA]</scope>
    <source>
        <strain evidence="1 2">DSM 12121</strain>
    </source>
</reference>
<comment type="caution">
    <text evidence="1">The sequence shown here is derived from an EMBL/GenBank/DDBJ whole genome shotgun (WGS) entry which is preliminary data.</text>
</comment>
<evidence type="ECO:0000313" key="1">
    <source>
        <dbReference type="EMBL" id="TDN48882.1"/>
    </source>
</evidence>
<evidence type="ECO:0000313" key="2">
    <source>
        <dbReference type="Proteomes" id="UP000295129"/>
    </source>
</evidence>